<dbReference type="SUPFAM" id="SSF52540">
    <property type="entry name" value="P-loop containing nucleoside triphosphate hydrolases"/>
    <property type="match status" value="1"/>
</dbReference>
<keyword evidence="2" id="KW-1185">Reference proteome</keyword>
<protein>
    <recommendedName>
        <fullName evidence="3">ATPase</fullName>
    </recommendedName>
</protein>
<name>A0A1H2XF60_9RHOB</name>
<sequence length="287" mass="32431">MIYNSGQDWLQAEGKKVLFFGMSGLGKTHISNMLRATGDWFHYSADYRIGTRYMGEYITDNFKRRAMQDPFLAELLRSDSIYIASNLTFEDLSPLSTYLGKPGDPTLGGLSFAEYQTRQAQHHRAEVAALYDTAHFIKRAEDLYGYSNFVCDSGGSTCEVVDPFNPDDPLLNELAKNHLMVWIEGSADHEAELVRRFKSAPKPMCYRPEFLKELWAEYLDTHNCTEGDVDPNAFMTFTYARAISQREPRYRAMADNFGIKVSHVDLGKVTTPEGLDELIAATLGNKG</sequence>
<evidence type="ECO:0000313" key="2">
    <source>
        <dbReference type="Proteomes" id="UP000199441"/>
    </source>
</evidence>
<dbReference type="OrthoDB" id="9777291at2"/>
<dbReference type="STRING" id="670155.SAMN04488001_1962"/>
<proteinExistence type="predicted"/>
<dbReference type="Proteomes" id="UP000199441">
    <property type="component" value="Unassembled WGS sequence"/>
</dbReference>
<dbReference type="Gene3D" id="3.40.50.300">
    <property type="entry name" value="P-loop containing nucleotide triphosphate hydrolases"/>
    <property type="match status" value="1"/>
</dbReference>
<dbReference type="EMBL" id="FNOI01000003">
    <property type="protein sequence ID" value="SDW91553.1"/>
    <property type="molecule type" value="Genomic_DNA"/>
</dbReference>
<dbReference type="AlphaFoldDB" id="A0A1H2XF60"/>
<dbReference type="RefSeq" id="WP_089946747.1">
    <property type="nucleotide sequence ID" value="NZ_FNOI01000003.1"/>
</dbReference>
<gene>
    <name evidence="1" type="ORF">SAMN04488001_1962</name>
</gene>
<accession>A0A1H2XF60</accession>
<evidence type="ECO:0008006" key="3">
    <source>
        <dbReference type="Google" id="ProtNLM"/>
    </source>
</evidence>
<reference evidence="2" key="1">
    <citation type="submission" date="2016-10" db="EMBL/GenBank/DDBJ databases">
        <authorList>
            <person name="Varghese N."/>
            <person name="Submissions S."/>
        </authorList>
    </citation>
    <scope>NUCLEOTIDE SEQUENCE [LARGE SCALE GENOMIC DNA]</scope>
    <source>
        <strain evidence="2">DSM 26922</strain>
    </source>
</reference>
<organism evidence="1 2">
    <name type="scientific">Litoreibacter albidus</name>
    <dbReference type="NCBI Taxonomy" id="670155"/>
    <lineage>
        <taxon>Bacteria</taxon>
        <taxon>Pseudomonadati</taxon>
        <taxon>Pseudomonadota</taxon>
        <taxon>Alphaproteobacteria</taxon>
        <taxon>Rhodobacterales</taxon>
        <taxon>Roseobacteraceae</taxon>
        <taxon>Litoreibacter</taxon>
    </lineage>
</organism>
<dbReference type="InterPro" id="IPR027417">
    <property type="entry name" value="P-loop_NTPase"/>
</dbReference>
<evidence type="ECO:0000313" key="1">
    <source>
        <dbReference type="EMBL" id="SDW91553.1"/>
    </source>
</evidence>